<dbReference type="InterPro" id="IPR016181">
    <property type="entry name" value="Acyl_CoA_acyltransferase"/>
</dbReference>
<dbReference type="EMBL" id="KB822718">
    <property type="protein sequence ID" value="ETN42856.1"/>
    <property type="molecule type" value="Genomic_DNA"/>
</dbReference>
<feature type="domain" description="N-acetyltransferase" evidence="1">
    <location>
        <begin position="45"/>
        <end position="134"/>
    </location>
</feature>
<protein>
    <recommendedName>
        <fullName evidence="1">N-acetyltransferase domain-containing protein</fullName>
    </recommendedName>
</protein>
<dbReference type="VEuPathDB" id="FungiDB:HMPREF1541_02014"/>
<dbReference type="GeneID" id="19969353"/>
<gene>
    <name evidence="2" type="ORF">HMPREF1541_02014</name>
</gene>
<name>W2S2C0_CYPE1</name>
<dbReference type="STRING" id="1220924.W2S2C0"/>
<dbReference type="RefSeq" id="XP_008714592.1">
    <property type="nucleotide sequence ID" value="XM_008716370.1"/>
</dbReference>
<dbReference type="Pfam" id="PF00583">
    <property type="entry name" value="Acetyltransf_1"/>
    <property type="match status" value="1"/>
</dbReference>
<reference evidence="2 3" key="1">
    <citation type="submission" date="2013-03" db="EMBL/GenBank/DDBJ databases">
        <title>The Genome Sequence of Phialophora europaea CBS 101466.</title>
        <authorList>
            <consortium name="The Broad Institute Genomics Platform"/>
            <person name="Cuomo C."/>
            <person name="de Hoog S."/>
            <person name="Gorbushina A."/>
            <person name="Walker B."/>
            <person name="Young S.K."/>
            <person name="Zeng Q."/>
            <person name="Gargeya S."/>
            <person name="Fitzgerald M."/>
            <person name="Haas B."/>
            <person name="Abouelleil A."/>
            <person name="Allen A.W."/>
            <person name="Alvarado L."/>
            <person name="Arachchi H.M."/>
            <person name="Berlin A.M."/>
            <person name="Chapman S.B."/>
            <person name="Gainer-Dewar J."/>
            <person name="Goldberg J."/>
            <person name="Griggs A."/>
            <person name="Gujja S."/>
            <person name="Hansen M."/>
            <person name="Howarth C."/>
            <person name="Imamovic A."/>
            <person name="Ireland A."/>
            <person name="Larimer J."/>
            <person name="McCowan C."/>
            <person name="Murphy C."/>
            <person name="Pearson M."/>
            <person name="Poon T.W."/>
            <person name="Priest M."/>
            <person name="Roberts A."/>
            <person name="Saif S."/>
            <person name="Shea T."/>
            <person name="Sisk P."/>
            <person name="Sykes S."/>
            <person name="Wortman J."/>
            <person name="Nusbaum C."/>
            <person name="Birren B."/>
        </authorList>
    </citation>
    <scope>NUCLEOTIDE SEQUENCE [LARGE SCALE GENOMIC DNA]</scope>
    <source>
        <strain evidence="2 3">CBS 101466</strain>
    </source>
</reference>
<dbReference type="Gene3D" id="3.40.630.30">
    <property type="match status" value="1"/>
</dbReference>
<dbReference type="GO" id="GO:0016747">
    <property type="term" value="F:acyltransferase activity, transferring groups other than amino-acyl groups"/>
    <property type="evidence" value="ECO:0007669"/>
    <property type="project" value="InterPro"/>
</dbReference>
<organism evidence="2 3">
    <name type="scientific">Cyphellophora europaea (strain CBS 101466)</name>
    <name type="common">Phialophora europaea</name>
    <dbReference type="NCBI Taxonomy" id="1220924"/>
    <lineage>
        <taxon>Eukaryota</taxon>
        <taxon>Fungi</taxon>
        <taxon>Dikarya</taxon>
        <taxon>Ascomycota</taxon>
        <taxon>Pezizomycotina</taxon>
        <taxon>Eurotiomycetes</taxon>
        <taxon>Chaetothyriomycetidae</taxon>
        <taxon>Chaetothyriales</taxon>
        <taxon>Cyphellophoraceae</taxon>
        <taxon>Cyphellophora</taxon>
    </lineage>
</organism>
<dbReference type="Proteomes" id="UP000030752">
    <property type="component" value="Unassembled WGS sequence"/>
</dbReference>
<keyword evidence="3" id="KW-1185">Reference proteome</keyword>
<dbReference type="HOGENOM" id="CLU_070841_0_0_1"/>
<evidence type="ECO:0000259" key="1">
    <source>
        <dbReference type="Pfam" id="PF00583"/>
    </source>
</evidence>
<dbReference type="OrthoDB" id="2794762at2759"/>
<dbReference type="InParanoid" id="W2S2C0"/>
<evidence type="ECO:0000313" key="3">
    <source>
        <dbReference type="Proteomes" id="UP000030752"/>
    </source>
</evidence>
<dbReference type="SUPFAM" id="SSF55729">
    <property type="entry name" value="Acyl-CoA N-acyltransferases (Nat)"/>
    <property type="match status" value="1"/>
</dbReference>
<accession>W2S2C0</accession>
<dbReference type="AlphaFoldDB" id="W2S2C0"/>
<sequence length="167" mass="17994">MNVTYYTLLQGSPETALQPVLDLNNQIFQVDTAASGTHHGSLTEWQKRLGEPLSIIVCAGLNGQTQGDTEISPVGFIFAHPKQHGGDSQPALHIWLAGVLPASRGSGTFHGLMTRVERHAREKDVKTLSVATFPAKFSRMYSILRGTGWSGEKDLGGGKVLLTKALT</sequence>
<dbReference type="InterPro" id="IPR000182">
    <property type="entry name" value="GNAT_dom"/>
</dbReference>
<dbReference type="eggNOG" id="ENOG502T200">
    <property type="taxonomic scope" value="Eukaryota"/>
</dbReference>
<evidence type="ECO:0000313" key="2">
    <source>
        <dbReference type="EMBL" id="ETN42856.1"/>
    </source>
</evidence>
<proteinExistence type="predicted"/>